<proteinExistence type="predicted"/>
<name>A0A4R5CB66_9ACTN</name>
<dbReference type="RefSeq" id="WP_131888948.1">
    <property type="nucleotide sequence ID" value="NZ_SMKU01000003.1"/>
</dbReference>
<comment type="caution">
    <text evidence="1">The sequence shown here is derived from an EMBL/GenBank/DDBJ whole genome shotgun (WGS) entry which is preliminary data.</text>
</comment>
<dbReference type="AlphaFoldDB" id="A0A4R5CB66"/>
<gene>
    <name evidence="1" type="ORF">E1298_01765</name>
</gene>
<protein>
    <submittedName>
        <fullName evidence="1">Uncharacterized protein</fullName>
    </submittedName>
</protein>
<dbReference type="Proteomes" id="UP000294513">
    <property type="component" value="Unassembled WGS sequence"/>
</dbReference>
<organism evidence="1 2">
    <name type="scientific">Actinomadura rubrisoli</name>
    <dbReference type="NCBI Taxonomy" id="2530368"/>
    <lineage>
        <taxon>Bacteria</taxon>
        <taxon>Bacillati</taxon>
        <taxon>Actinomycetota</taxon>
        <taxon>Actinomycetes</taxon>
        <taxon>Streptosporangiales</taxon>
        <taxon>Thermomonosporaceae</taxon>
        <taxon>Actinomadura</taxon>
    </lineage>
</organism>
<keyword evidence="2" id="KW-1185">Reference proteome</keyword>
<sequence>MNEPIGRAEVDTVAGVERYDIYDAKRMNDGRILSGVYVDCAENSGHPTWQRVKLYDRVVIGGVLYT</sequence>
<evidence type="ECO:0000313" key="2">
    <source>
        <dbReference type="Proteomes" id="UP000294513"/>
    </source>
</evidence>
<accession>A0A4R5CB66</accession>
<dbReference type="EMBL" id="SMKU01000003">
    <property type="protein sequence ID" value="TDD97188.1"/>
    <property type="molecule type" value="Genomic_DNA"/>
</dbReference>
<evidence type="ECO:0000313" key="1">
    <source>
        <dbReference type="EMBL" id="TDD97188.1"/>
    </source>
</evidence>
<reference evidence="1 2" key="1">
    <citation type="submission" date="2019-03" db="EMBL/GenBank/DDBJ databases">
        <title>Draft genome sequences of novel Actinobacteria.</title>
        <authorList>
            <person name="Sahin N."/>
            <person name="Ay H."/>
            <person name="Saygin H."/>
        </authorList>
    </citation>
    <scope>NUCLEOTIDE SEQUENCE [LARGE SCALE GENOMIC DNA]</scope>
    <source>
        <strain evidence="1 2">H3C3</strain>
    </source>
</reference>